<dbReference type="PANTHER" id="PTHR33116:SF66">
    <property type="entry name" value="REVERSE TRANSCRIPTASE ZINC-BINDING DOMAIN-CONTAINING PROTEIN"/>
    <property type="match status" value="1"/>
</dbReference>
<dbReference type="Proteomes" id="UP000836841">
    <property type="component" value="Chromosome 7"/>
</dbReference>
<organism evidence="2 3">
    <name type="scientific">Thlaspi arvense</name>
    <name type="common">Field penny-cress</name>
    <dbReference type="NCBI Taxonomy" id="13288"/>
    <lineage>
        <taxon>Eukaryota</taxon>
        <taxon>Viridiplantae</taxon>
        <taxon>Streptophyta</taxon>
        <taxon>Embryophyta</taxon>
        <taxon>Tracheophyta</taxon>
        <taxon>Spermatophyta</taxon>
        <taxon>Magnoliopsida</taxon>
        <taxon>eudicotyledons</taxon>
        <taxon>Gunneridae</taxon>
        <taxon>Pentapetalae</taxon>
        <taxon>rosids</taxon>
        <taxon>malvids</taxon>
        <taxon>Brassicales</taxon>
        <taxon>Brassicaceae</taxon>
        <taxon>Thlaspideae</taxon>
        <taxon>Thlaspi</taxon>
    </lineage>
</organism>
<evidence type="ECO:0000259" key="1">
    <source>
        <dbReference type="Pfam" id="PF13966"/>
    </source>
</evidence>
<reference evidence="2 3" key="1">
    <citation type="submission" date="2022-03" db="EMBL/GenBank/DDBJ databases">
        <authorList>
            <person name="Nunn A."/>
            <person name="Chopra R."/>
            <person name="Nunn A."/>
            <person name="Contreras Garrido A."/>
        </authorList>
    </citation>
    <scope>NUCLEOTIDE SEQUENCE [LARGE SCALE GENOMIC DNA]</scope>
</reference>
<protein>
    <recommendedName>
        <fullName evidence="1">Reverse transcriptase zinc-binding domain-containing protein</fullName>
    </recommendedName>
</protein>
<feature type="domain" description="Reverse transcriptase zinc-binding" evidence="1">
    <location>
        <begin position="110"/>
        <end position="194"/>
    </location>
</feature>
<sequence>MSDATRFSKPVRSMLQLKHVLVDLLRCAVGNGETASFWYDSWNDMGKLINVFGMGGPCHLQIPREATVKEATRNGSWYLPPARSRKQKRCKSGPDVYLWRNASGLFVTEFSSKATWNFLRTRSLQVNWSSVIWFKEAIPRCSFIVWLALLARLPTRDRLRRWGIMVPGECVLCSQEPETLDHLFFGCSFSSGIWGAFSAGLGLQPSQSLLSVAGSISGTPALCGSAKGVLARLLFQERNSRIFTSTFASMASTKSVIDRTIRDCLFSFPAANVSSPSLLELYFLLLSPAM</sequence>
<evidence type="ECO:0000313" key="3">
    <source>
        <dbReference type="Proteomes" id="UP000836841"/>
    </source>
</evidence>
<accession>A0AAU9T485</accession>
<dbReference type="AlphaFoldDB" id="A0AAU9T485"/>
<dbReference type="PANTHER" id="PTHR33116">
    <property type="entry name" value="REVERSE TRANSCRIPTASE ZINC-BINDING DOMAIN-CONTAINING PROTEIN-RELATED-RELATED"/>
    <property type="match status" value="1"/>
</dbReference>
<dbReference type="Pfam" id="PF13966">
    <property type="entry name" value="zf-RVT"/>
    <property type="match status" value="1"/>
</dbReference>
<evidence type="ECO:0000313" key="2">
    <source>
        <dbReference type="EMBL" id="CAH2079005.1"/>
    </source>
</evidence>
<proteinExistence type="predicted"/>
<gene>
    <name evidence="2" type="ORF">TAV2_LOCUS23426</name>
</gene>
<dbReference type="EMBL" id="OU466863">
    <property type="protein sequence ID" value="CAH2079005.1"/>
    <property type="molecule type" value="Genomic_DNA"/>
</dbReference>
<name>A0AAU9T485_THLAR</name>
<dbReference type="InterPro" id="IPR026960">
    <property type="entry name" value="RVT-Znf"/>
</dbReference>
<keyword evidence="3" id="KW-1185">Reference proteome</keyword>